<dbReference type="GO" id="GO:0016020">
    <property type="term" value="C:membrane"/>
    <property type="evidence" value="ECO:0007669"/>
    <property type="project" value="UniProtKB-SubCell"/>
</dbReference>
<keyword evidence="7" id="KW-0862">Zinc</keyword>
<organism evidence="14 15">
    <name type="scientific">Actinomycetospora cinnamomea</name>
    <dbReference type="NCBI Taxonomy" id="663609"/>
    <lineage>
        <taxon>Bacteria</taxon>
        <taxon>Bacillati</taxon>
        <taxon>Actinomycetota</taxon>
        <taxon>Actinomycetes</taxon>
        <taxon>Pseudonocardiales</taxon>
        <taxon>Pseudonocardiaceae</taxon>
        <taxon>Actinomycetospora</taxon>
    </lineage>
</organism>
<dbReference type="Pfam" id="PF02163">
    <property type="entry name" value="Peptidase_M50"/>
    <property type="match status" value="1"/>
</dbReference>
<name>A0A2U1FQT7_9PSEU</name>
<feature type="domain" description="PDZ" evidence="13">
    <location>
        <begin position="180"/>
        <end position="228"/>
    </location>
</feature>
<sequence length="439" mass="47037">MLVLGIVLFALGLLLSIAWHELGHYTAARKFGIRVPEFMVGFGPTVLSRKIGETRFGVKAIPLGGFIRMIGMVPPAPGERVGRSRRSGPFQGMVDDVRADSVRDFEPGDEDRQFWTRKPWKRIIVMLAGPFMNLVLAIVLFAIVLMAIGVPTAQPVVKAVSACVLPASQAQTAQCPPGAPPTPAAQAGFQPGDRIVSFDGRPYTEWAPLVDAIRNARGTVQVVVERQTPTGPVRIPLTPTLIDNQVPDLGPPPEGASSTERRYVTASFLGIEPITPRERQDAGAVVTAGGYMLQRTAEAVGRLPEKIPGLFGAVFLGEERDVEGPVSVVGVSVLGGQVLERDQAVLDEVATFLNLLAAVNLSLFLLNLLPILPLDGGHILPALWEAVKKRIARLRGRPDPGPVDLARLMPIGVGFAVLIMGYGLLVIVADIVNPITLPF</sequence>
<comment type="caution">
    <text evidence="14">The sequence shown here is derived from an EMBL/GenBank/DDBJ whole genome shotgun (WGS) entry which is preliminary data.</text>
</comment>
<dbReference type="InterPro" id="IPR041489">
    <property type="entry name" value="PDZ_6"/>
</dbReference>
<feature type="transmembrane region" description="Helical" evidence="12">
    <location>
        <begin position="408"/>
        <end position="432"/>
    </location>
</feature>
<gene>
    <name evidence="14" type="ORF">C8D89_101337</name>
</gene>
<evidence type="ECO:0000256" key="11">
    <source>
        <dbReference type="SAM" id="MobiDB-lite"/>
    </source>
</evidence>
<protein>
    <submittedName>
        <fullName evidence="14">Membrane-associated protease RseP (Regulator of RpoE activity)</fullName>
    </submittedName>
</protein>
<evidence type="ECO:0000256" key="1">
    <source>
        <dbReference type="ARBA" id="ARBA00001947"/>
    </source>
</evidence>
<dbReference type="Gene3D" id="2.30.42.10">
    <property type="match status" value="1"/>
</dbReference>
<dbReference type="PANTHER" id="PTHR42837:SF2">
    <property type="entry name" value="MEMBRANE METALLOPROTEASE ARASP2, CHLOROPLASTIC-RELATED"/>
    <property type="match status" value="1"/>
</dbReference>
<evidence type="ECO:0000313" key="15">
    <source>
        <dbReference type="Proteomes" id="UP000245639"/>
    </source>
</evidence>
<dbReference type="GO" id="GO:0004222">
    <property type="term" value="F:metalloendopeptidase activity"/>
    <property type="evidence" value="ECO:0007669"/>
    <property type="project" value="InterPro"/>
</dbReference>
<keyword evidence="5 12" id="KW-0812">Transmembrane</keyword>
<dbReference type="CDD" id="cd06163">
    <property type="entry name" value="S2P-M50_PDZ_RseP-like"/>
    <property type="match status" value="1"/>
</dbReference>
<dbReference type="InterPro" id="IPR004387">
    <property type="entry name" value="Pept_M50_Zn"/>
</dbReference>
<evidence type="ECO:0000256" key="8">
    <source>
        <dbReference type="ARBA" id="ARBA00022989"/>
    </source>
</evidence>
<dbReference type="InterPro" id="IPR008915">
    <property type="entry name" value="Peptidase_M50"/>
</dbReference>
<evidence type="ECO:0000256" key="12">
    <source>
        <dbReference type="SAM" id="Phobius"/>
    </source>
</evidence>
<keyword evidence="6" id="KW-0378">Hydrolase</keyword>
<dbReference type="PANTHER" id="PTHR42837">
    <property type="entry name" value="REGULATOR OF SIGMA-E PROTEASE RSEP"/>
    <property type="match status" value="1"/>
</dbReference>
<keyword evidence="15" id="KW-1185">Reference proteome</keyword>
<comment type="similarity">
    <text evidence="3">Belongs to the peptidase M50B family.</text>
</comment>
<feature type="region of interest" description="Disordered" evidence="11">
    <location>
        <begin position="234"/>
        <end position="260"/>
    </location>
</feature>
<dbReference type="GO" id="GO:0006508">
    <property type="term" value="P:proteolysis"/>
    <property type="evidence" value="ECO:0007669"/>
    <property type="project" value="UniProtKB-KW"/>
</dbReference>
<comment type="subcellular location">
    <subcellularLocation>
        <location evidence="2">Membrane</location>
        <topology evidence="2">Multi-pass membrane protein</topology>
    </subcellularLocation>
</comment>
<comment type="cofactor">
    <cofactor evidence="1">
        <name>Zn(2+)</name>
        <dbReference type="ChEBI" id="CHEBI:29105"/>
    </cofactor>
</comment>
<feature type="transmembrane region" description="Helical" evidence="12">
    <location>
        <begin position="349"/>
        <end position="372"/>
    </location>
</feature>
<proteinExistence type="inferred from homology"/>
<dbReference type="InterPro" id="IPR001478">
    <property type="entry name" value="PDZ"/>
</dbReference>
<dbReference type="SUPFAM" id="SSF50156">
    <property type="entry name" value="PDZ domain-like"/>
    <property type="match status" value="1"/>
</dbReference>
<evidence type="ECO:0000256" key="10">
    <source>
        <dbReference type="ARBA" id="ARBA00023136"/>
    </source>
</evidence>
<feature type="transmembrane region" description="Helical" evidence="12">
    <location>
        <begin position="123"/>
        <end position="148"/>
    </location>
</feature>
<dbReference type="EMBL" id="QEKW01000001">
    <property type="protein sequence ID" value="PVZ14472.1"/>
    <property type="molecule type" value="Genomic_DNA"/>
</dbReference>
<dbReference type="PROSITE" id="PS50106">
    <property type="entry name" value="PDZ"/>
    <property type="match status" value="1"/>
</dbReference>
<dbReference type="InterPro" id="IPR036034">
    <property type="entry name" value="PDZ_sf"/>
</dbReference>
<dbReference type="Proteomes" id="UP000245639">
    <property type="component" value="Unassembled WGS sequence"/>
</dbReference>
<evidence type="ECO:0000259" key="13">
    <source>
        <dbReference type="PROSITE" id="PS50106"/>
    </source>
</evidence>
<evidence type="ECO:0000256" key="4">
    <source>
        <dbReference type="ARBA" id="ARBA00022670"/>
    </source>
</evidence>
<dbReference type="AlphaFoldDB" id="A0A2U1FQT7"/>
<evidence type="ECO:0000256" key="2">
    <source>
        <dbReference type="ARBA" id="ARBA00004141"/>
    </source>
</evidence>
<keyword evidence="4 14" id="KW-0645">Protease</keyword>
<evidence type="ECO:0000256" key="6">
    <source>
        <dbReference type="ARBA" id="ARBA00022801"/>
    </source>
</evidence>
<accession>A0A2U1FQT7</accession>
<evidence type="ECO:0000313" key="14">
    <source>
        <dbReference type="EMBL" id="PVZ14472.1"/>
    </source>
</evidence>
<dbReference type="RefSeq" id="WP_243417843.1">
    <property type="nucleotide sequence ID" value="NZ_QEKW01000001.1"/>
</dbReference>
<keyword evidence="10 12" id="KW-0472">Membrane</keyword>
<evidence type="ECO:0000256" key="3">
    <source>
        <dbReference type="ARBA" id="ARBA00007931"/>
    </source>
</evidence>
<evidence type="ECO:0000256" key="7">
    <source>
        <dbReference type="ARBA" id="ARBA00022833"/>
    </source>
</evidence>
<evidence type="ECO:0000256" key="9">
    <source>
        <dbReference type="ARBA" id="ARBA00023049"/>
    </source>
</evidence>
<dbReference type="Pfam" id="PF17820">
    <property type="entry name" value="PDZ_6"/>
    <property type="match status" value="1"/>
</dbReference>
<keyword evidence="9" id="KW-0482">Metalloprotease</keyword>
<keyword evidence="8 12" id="KW-1133">Transmembrane helix</keyword>
<reference evidence="14 15" key="1">
    <citation type="submission" date="2018-04" db="EMBL/GenBank/DDBJ databases">
        <title>Genomic Encyclopedia of Type Strains, Phase IV (KMG-IV): sequencing the most valuable type-strain genomes for metagenomic binning, comparative biology and taxonomic classification.</title>
        <authorList>
            <person name="Goeker M."/>
        </authorList>
    </citation>
    <scope>NUCLEOTIDE SEQUENCE [LARGE SCALE GENOMIC DNA]</scope>
    <source>
        <strain evidence="14 15">DSM 45771</strain>
    </source>
</reference>
<evidence type="ECO:0000256" key="5">
    <source>
        <dbReference type="ARBA" id="ARBA00022692"/>
    </source>
</evidence>